<dbReference type="AlphaFoldDB" id="A0A518DU45"/>
<proteinExistence type="predicted"/>
<feature type="chain" id="PRO_5021923485" description="TNFR-Cys domain-containing protein" evidence="2">
    <location>
        <begin position="26"/>
        <end position="395"/>
    </location>
</feature>
<feature type="compositionally biased region" description="Polar residues" evidence="1">
    <location>
        <begin position="266"/>
        <end position="293"/>
    </location>
</feature>
<dbReference type="Proteomes" id="UP000317648">
    <property type="component" value="Chromosome"/>
</dbReference>
<evidence type="ECO:0000256" key="2">
    <source>
        <dbReference type="SAM" id="SignalP"/>
    </source>
</evidence>
<sequence length="395" mass="40283" precursor="true">MTILRVLLFTCVMAAIATSAKPAQAGFLCDWLFGPRTACYAPACPPPCAPPCSPCAPACNACTTNYAPSFGCGLFGGATQTRYRFGWASTPVTAYNGCGACTTNRYALRRMPVTAYYGAPACGSCGTCNTCAPSYGAAYSSGCSSCGGGGCSSCAGGNSNLIGTTFSPSTYDSGSYGGGAVISSGGAIGSGCSTCGQGASYQNGVSNVLPSYTTPSYGTPTISTPTYAAPSYQAAPGPASTTPSVPADQAPRLTPDEAQGIQQIPNVQNGSASRNMASPQRASATIPQRQTPSAPRIRPVPDLDAHGVEPNAPSLLDPRDRTASAPIRRTAAYTQAGFSQATQDIQVIPATLELSPAMSMPSNVSRVQTTRVSTAKPVASDAEVWDDTLWKSVKP</sequence>
<feature type="signal peptide" evidence="2">
    <location>
        <begin position="1"/>
        <end position="25"/>
    </location>
</feature>
<evidence type="ECO:0000313" key="4">
    <source>
        <dbReference type="Proteomes" id="UP000317648"/>
    </source>
</evidence>
<evidence type="ECO:0000313" key="3">
    <source>
        <dbReference type="EMBL" id="QDU95354.1"/>
    </source>
</evidence>
<evidence type="ECO:0000256" key="1">
    <source>
        <dbReference type="SAM" id="MobiDB-lite"/>
    </source>
</evidence>
<dbReference type="EMBL" id="CP036433">
    <property type="protein sequence ID" value="QDU95354.1"/>
    <property type="molecule type" value="Genomic_DNA"/>
</dbReference>
<keyword evidence="2" id="KW-0732">Signal</keyword>
<organism evidence="3 4">
    <name type="scientific">Lignipirellula cremea</name>
    <dbReference type="NCBI Taxonomy" id="2528010"/>
    <lineage>
        <taxon>Bacteria</taxon>
        <taxon>Pseudomonadati</taxon>
        <taxon>Planctomycetota</taxon>
        <taxon>Planctomycetia</taxon>
        <taxon>Pirellulales</taxon>
        <taxon>Pirellulaceae</taxon>
        <taxon>Lignipirellula</taxon>
    </lineage>
</organism>
<accession>A0A518DU45</accession>
<feature type="region of interest" description="Disordered" evidence="1">
    <location>
        <begin position="360"/>
        <end position="381"/>
    </location>
</feature>
<keyword evidence="4" id="KW-1185">Reference proteome</keyword>
<evidence type="ECO:0008006" key="5">
    <source>
        <dbReference type="Google" id="ProtNLM"/>
    </source>
</evidence>
<dbReference type="RefSeq" id="WP_145054106.1">
    <property type="nucleotide sequence ID" value="NZ_CP036433.1"/>
</dbReference>
<feature type="region of interest" description="Disordered" evidence="1">
    <location>
        <begin position="266"/>
        <end position="321"/>
    </location>
</feature>
<gene>
    <name evidence="3" type="ORF">Pla8534_31690</name>
</gene>
<dbReference type="KEGG" id="lcre:Pla8534_31690"/>
<reference evidence="3 4" key="1">
    <citation type="submission" date="2019-02" db="EMBL/GenBank/DDBJ databases">
        <title>Deep-cultivation of Planctomycetes and their phenomic and genomic characterization uncovers novel biology.</title>
        <authorList>
            <person name="Wiegand S."/>
            <person name="Jogler M."/>
            <person name="Boedeker C."/>
            <person name="Pinto D."/>
            <person name="Vollmers J."/>
            <person name="Rivas-Marin E."/>
            <person name="Kohn T."/>
            <person name="Peeters S.H."/>
            <person name="Heuer A."/>
            <person name="Rast P."/>
            <person name="Oberbeckmann S."/>
            <person name="Bunk B."/>
            <person name="Jeske O."/>
            <person name="Meyerdierks A."/>
            <person name="Storesund J.E."/>
            <person name="Kallscheuer N."/>
            <person name="Luecker S."/>
            <person name="Lage O.M."/>
            <person name="Pohl T."/>
            <person name="Merkel B.J."/>
            <person name="Hornburger P."/>
            <person name="Mueller R.-W."/>
            <person name="Bruemmer F."/>
            <person name="Labrenz M."/>
            <person name="Spormann A.M."/>
            <person name="Op den Camp H."/>
            <person name="Overmann J."/>
            <person name="Amann R."/>
            <person name="Jetten M.S.M."/>
            <person name="Mascher T."/>
            <person name="Medema M.H."/>
            <person name="Devos D.P."/>
            <person name="Kaster A.-K."/>
            <person name="Ovreas L."/>
            <person name="Rohde M."/>
            <person name="Galperin M.Y."/>
            <person name="Jogler C."/>
        </authorList>
    </citation>
    <scope>NUCLEOTIDE SEQUENCE [LARGE SCALE GENOMIC DNA]</scope>
    <source>
        <strain evidence="3 4">Pla85_3_4</strain>
    </source>
</reference>
<feature type="region of interest" description="Disordered" evidence="1">
    <location>
        <begin position="228"/>
        <end position="252"/>
    </location>
</feature>
<name>A0A518DU45_9BACT</name>
<protein>
    <recommendedName>
        <fullName evidence="5">TNFR-Cys domain-containing protein</fullName>
    </recommendedName>
</protein>
<feature type="compositionally biased region" description="Polar residues" evidence="1">
    <location>
        <begin position="360"/>
        <end position="373"/>
    </location>
</feature>